<protein>
    <submittedName>
        <fullName evidence="1">Uncharacterized protein</fullName>
    </submittedName>
</protein>
<dbReference type="EMBL" id="LAZR01054876">
    <property type="protein sequence ID" value="KKK77599.1"/>
    <property type="molecule type" value="Genomic_DNA"/>
</dbReference>
<organism evidence="1">
    <name type="scientific">marine sediment metagenome</name>
    <dbReference type="NCBI Taxonomy" id="412755"/>
    <lineage>
        <taxon>unclassified sequences</taxon>
        <taxon>metagenomes</taxon>
        <taxon>ecological metagenomes</taxon>
    </lineage>
</organism>
<reference evidence="1" key="1">
    <citation type="journal article" date="2015" name="Nature">
        <title>Complex archaea that bridge the gap between prokaryotes and eukaryotes.</title>
        <authorList>
            <person name="Spang A."/>
            <person name="Saw J.H."/>
            <person name="Jorgensen S.L."/>
            <person name="Zaremba-Niedzwiedzka K."/>
            <person name="Martijn J."/>
            <person name="Lind A.E."/>
            <person name="van Eijk R."/>
            <person name="Schleper C."/>
            <person name="Guy L."/>
            <person name="Ettema T.J."/>
        </authorList>
    </citation>
    <scope>NUCLEOTIDE SEQUENCE</scope>
</reference>
<gene>
    <name evidence="1" type="ORF">LCGC14_2851950</name>
</gene>
<name>A0A0F9AGF2_9ZZZZ</name>
<sequence length="30" mass="3749">MMRKYMQGLYDAKAFAIDDIRGQADWRRWR</sequence>
<accession>A0A0F9AGF2</accession>
<comment type="caution">
    <text evidence="1">The sequence shown here is derived from an EMBL/GenBank/DDBJ whole genome shotgun (WGS) entry which is preliminary data.</text>
</comment>
<feature type="non-terminal residue" evidence="1">
    <location>
        <position position="30"/>
    </location>
</feature>
<evidence type="ECO:0000313" key="1">
    <source>
        <dbReference type="EMBL" id="KKK77599.1"/>
    </source>
</evidence>
<dbReference type="AlphaFoldDB" id="A0A0F9AGF2"/>
<proteinExistence type="predicted"/>